<reference evidence="15" key="4">
    <citation type="journal article" date="2022" name="PLoS Pathog.">
        <title>Chromosome-level genome of Schistosoma haematobium underpins genome-wide explorations of molecular variation.</title>
        <authorList>
            <person name="Stroehlein A.J."/>
            <person name="Korhonen P.K."/>
            <person name="Lee V.V."/>
            <person name="Ralph S.A."/>
            <person name="Mentink-Kane M."/>
            <person name="You H."/>
            <person name="McManus D.P."/>
            <person name="Tchuente L.T."/>
            <person name="Stothard J.R."/>
            <person name="Kaur P."/>
            <person name="Dudchenko O."/>
            <person name="Aiden E.L."/>
            <person name="Yang B."/>
            <person name="Yang H."/>
            <person name="Emery A.M."/>
            <person name="Webster B.L."/>
            <person name="Brindley P.J."/>
            <person name="Rollinson D."/>
            <person name="Chang B.C.H."/>
            <person name="Gasser R.B."/>
            <person name="Young N.D."/>
        </authorList>
    </citation>
    <scope>NUCLEOTIDE SEQUENCE</scope>
</reference>
<dbReference type="InterPro" id="IPR027430">
    <property type="entry name" value="Retinal_BS"/>
</dbReference>
<evidence type="ECO:0000256" key="9">
    <source>
        <dbReference type="ARBA" id="ARBA00023136"/>
    </source>
</evidence>
<dbReference type="InterPro" id="IPR050125">
    <property type="entry name" value="GPCR_opsins"/>
</dbReference>
<dbReference type="PROSITE" id="PS00237">
    <property type="entry name" value="G_PROTEIN_RECEP_F1_1"/>
    <property type="match status" value="1"/>
</dbReference>
<keyword evidence="2" id="KW-0600">Photoreceptor protein</keyword>
<dbReference type="GO" id="GO:0009881">
    <property type="term" value="F:photoreceptor activity"/>
    <property type="evidence" value="ECO:0007669"/>
    <property type="project" value="UniProtKB-KW"/>
</dbReference>
<protein>
    <submittedName>
        <fullName evidence="15">Melanopsin</fullName>
    </submittedName>
    <submittedName>
        <fullName evidence="16">Rhodopsin</fullName>
    </submittedName>
</protein>
<comment type="similarity">
    <text evidence="12">Belongs to the G-protein coupled receptor 1 family.</text>
</comment>
<dbReference type="Proteomes" id="UP000471633">
    <property type="component" value="Unassembled WGS sequence"/>
</dbReference>
<dbReference type="PRINTS" id="PR00237">
    <property type="entry name" value="GPCRRHODOPSN"/>
</dbReference>
<evidence type="ECO:0000256" key="8">
    <source>
        <dbReference type="ARBA" id="ARBA00023040"/>
    </source>
</evidence>
<keyword evidence="17" id="KW-1185">Reference proteome</keyword>
<gene>
    <name evidence="15" type="primary">OPN4_1</name>
    <name evidence="15" type="ORF">MS3_00004200</name>
    <name evidence="16" type="ORF">MS3_09674</name>
</gene>
<evidence type="ECO:0000256" key="7">
    <source>
        <dbReference type="ARBA" id="ARBA00022991"/>
    </source>
</evidence>
<accession>A0A095B215</accession>
<evidence type="ECO:0000256" key="4">
    <source>
        <dbReference type="ARBA" id="ARBA00022692"/>
    </source>
</evidence>
<dbReference type="Pfam" id="PF00001">
    <property type="entry name" value="7tm_1"/>
    <property type="match status" value="1"/>
</dbReference>
<proteinExistence type="inferred from homology"/>
<reference evidence="15" key="3">
    <citation type="submission" date="2021-06" db="EMBL/GenBank/DDBJ databases">
        <title>Chromosome-level genome assembly for S. haematobium.</title>
        <authorList>
            <person name="Stroehlein A.J."/>
        </authorList>
    </citation>
    <scope>NUCLEOTIDE SEQUENCE</scope>
</reference>
<dbReference type="KEGG" id="shx:MS3_00004200"/>
<dbReference type="SUPFAM" id="SSF81321">
    <property type="entry name" value="Family A G protein-coupled receptor-like"/>
    <property type="match status" value="1"/>
</dbReference>
<keyword evidence="7" id="KW-0157">Chromophore</keyword>
<dbReference type="GeneID" id="24596841"/>
<dbReference type="Gene3D" id="1.20.1070.10">
    <property type="entry name" value="Rhodopsin 7-helix transmembrane proteins"/>
    <property type="match status" value="1"/>
</dbReference>
<dbReference type="EMBL" id="AMPZ03000002">
    <property type="protein sequence ID" value="KAH9592178.1"/>
    <property type="molecule type" value="Genomic_DNA"/>
</dbReference>
<evidence type="ECO:0000256" key="12">
    <source>
        <dbReference type="RuleBase" id="RU000688"/>
    </source>
</evidence>
<evidence type="ECO:0000313" key="17">
    <source>
        <dbReference type="Proteomes" id="UP000471633"/>
    </source>
</evidence>
<dbReference type="EMBL" id="KL251748">
    <property type="protein sequence ID" value="KGB41171.1"/>
    <property type="molecule type" value="Genomic_DNA"/>
</dbReference>
<reference evidence="16" key="1">
    <citation type="journal article" date="2012" name="Nat. Genet.">
        <title>Whole-genome sequence of Schistosoma haematobium.</title>
        <authorList>
            <person name="Young N.D."/>
            <person name="Jex A.R."/>
            <person name="Li B."/>
            <person name="Liu S."/>
            <person name="Yang L."/>
            <person name="Xiong Z."/>
            <person name="Li Y."/>
            <person name="Cantacessi C."/>
            <person name="Hall R.S."/>
            <person name="Xu X."/>
            <person name="Chen F."/>
            <person name="Wu X."/>
            <person name="Zerlotini A."/>
            <person name="Oliveira G."/>
            <person name="Hofmann A."/>
            <person name="Zhang G."/>
            <person name="Fang X."/>
            <person name="Kang Y."/>
            <person name="Campbell B.E."/>
            <person name="Loukas A."/>
            <person name="Ranganathan S."/>
            <person name="Rollinson D."/>
            <person name="Rinaldi G."/>
            <person name="Brindley P.J."/>
            <person name="Yang H."/>
            <person name="Wang J."/>
            <person name="Wang J."/>
            <person name="Gasser R.B."/>
        </authorList>
    </citation>
    <scope>NUCLEOTIDE SEQUENCE [LARGE SCALE GENOMIC DNA]</scope>
</reference>
<feature type="domain" description="G-protein coupled receptors family 1 profile" evidence="14">
    <location>
        <begin position="62"/>
        <end position="324"/>
    </location>
</feature>
<dbReference type="AlphaFoldDB" id="A0A095B215"/>
<dbReference type="PANTHER" id="PTHR24240">
    <property type="entry name" value="OPSIN"/>
    <property type="match status" value="1"/>
</dbReference>
<evidence type="ECO:0000256" key="6">
    <source>
        <dbReference type="ARBA" id="ARBA00022989"/>
    </source>
</evidence>
<evidence type="ECO:0000256" key="2">
    <source>
        <dbReference type="ARBA" id="ARBA00022543"/>
    </source>
</evidence>
<evidence type="ECO:0000256" key="13">
    <source>
        <dbReference type="SAM" id="Phobius"/>
    </source>
</evidence>
<feature type="transmembrane region" description="Helical" evidence="13">
    <location>
        <begin position="43"/>
        <end position="71"/>
    </location>
</feature>
<evidence type="ECO:0000256" key="5">
    <source>
        <dbReference type="ARBA" id="ARBA00022925"/>
    </source>
</evidence>
<keyword evidence="10 12" id="KW-0675">Receptor</keyword>
<dbReference type="InterPro" id="IPR000276">
    <property type="entry name" value="GPCR_Rhodpsn"/>
</dbReference>
<dbReference type="GO" id="GO:0007602">
    <property type="term" value="P:phototransduction"/>
    <property type="evidence" value="ECO:0007669"/>
    <property type="project" value="UniProtKB-KW"/>
</dbReference>
<feature type="transmembrane region" description="Helical" evidence="13">
    <location>
        <begin position="157"/>
        <end position="176"/>
    </location>
</feature>
<evidence type="ECO:0000313" key="15">
    <source>
        <dbReference type="EMBL" id="KAH9592178.1"/>
    </source>
</evidence>
<keyword evidence="4 12" id="KW-0812">Transmembrane</keyword>
<feature type="transmembrane region" description="Helical" evidence="13">
    <location>
        <begin position="271"/>
        <end position="296"/>
    </location>
</feature>
<keyword evidence="9 13" id="KW-0472">Membrane</keyword>
<dbReference type="STRING" id="6185.A0A095B215"/>
<comment type="subcellular location">
    <subcellularLocation>
        <location evidence="1">Membrane</location>
        <topology evidence="1">Multi-pass membrane protein</topology>
    </subcellularLocation>
</comment>
<reference evidence="15" key="2">
    <citation type="journal article" date="2019" name="Gigascience">
        <title>High-quality Schistosoma haematobium genome achieved by single-molecule and long-range sequencing.</title>
        <authorList>
            <person name="Stroehlein A.J."/>
            <person name="Korhonen P.K."/>
            <person name="Chong T.M."/>
            <person name="Lim Y.L."/>
            <person name="Chan K.G."/>
            <person name="Webster B."/>
            <person name="Rollinson D."/>
            <person name="Brindley P.J."/>
            <person name="Gasser R.B."/>
            <person name="Young N.D."/>
        </authorList>
    </citation>
    <scope>NUCLEOTIDE SEQUENCE</scope>
</reference>
<feature type="transmembrane region" description="Helical" evidence="13">
    <location>
        <begin position="122"/>
        <end position="145"/>
    </location>
</feature>
<sequence>MSEIKKFTRSYFNRTFSMIKVDIYDSDIIMLSHWTSYTQPDPIYNYFISILVALIGIVGTITNLFVIFVFLTPKSSINLQWALIINLAISDFGFSAVIGFPLKTIAAFNQYWPWGSVACQLYGFISATFGFLSLTTIAAISFDRYLVIVKNYKTKNFLIICTVIGFLWIWSILWTIPPFFGYGRYVLEGYQTSCTFDYISNDMPNLLFSCGMYVFGFTFPVLLCIYCYVNLLKIVHNNERIVIISLSSDGSAKQHKSIQNRKRLDIEATKSVILSLLFYLMSWTPYAIVCLISIMGQSYFLTPTIAEMPHIFAKMAAIYNPILYAFTNRKFKNALGIRKTSSVIMQQQRLLSQGLFKPLCLTYKPGLVGFIP</sequence>
<evidence type="ECO:0000256" key="10">
    <source>
        <dbReference type="ARBA" id="ARBA00023170"/>
    </source>
</evidence>
<dbReference type="InterPro" id="IPR017452">
    <property type="entry name" value="GPCR_Rhodpsn_7TM"/>
</dbReference>
<keyword evidence="5" id="KW-0681">Retinal protein</keyword>
<feature type="transmembrane region" description="Helical" evidence="13">
    <location>
        <begin position="206"/>
        <end position="229"/>
    </location>
</feature>
<dbReference type="GO" id="GO:0016020">
    <property type="term" value="C:membrane"/>
    <property type="evidence" value="ECO:0007669"/>
    <property type="project" value="UniProtKB-SubCell"/>
</dbReference>
<organism evidence="16">
    <name type="scientific">Schistosoma haematobium</name>
    <name type="common">Blood fluke</name>
    <dbReference type="NCBI Taxonomy" id="6185"/>
    <lineage>
        <taxon>Eukaryota</taxon>
        <taxon>Metazoa</taxon>
        <taxon>Spiralia</taxon>
        <taxon>Lophotrochozoa</taxon>
        <taxon>Platyhelminthes</taxon>
        <taxon>Trematoda</taxon>
        <taxon>Digenea</taxon>
        <taxon>Strigeidida</taxon>
        <taxon>Schistosomatoidea</taxon>
        <taxon>Schistosomatidae</taxon>
        <taxon>Schistosoma</taxon>
    </lineage>
</organism>
<keyword evidence="6 13" id="KW-1133">Transmembrane helix</keyword>
<evidence type="ECO:0000256" key="3">
    <source>
        <dbReference type="ARBA" id="ARBA00022606"/>
    </source>
</evidence>
<keyword evidence="8 12" id="KW-0297">G-protein coupled receptor</keyword>
<keyword evidence="11 12" id="KW-0807">Transducer</keyword>
<evidence type="ECO:0000256" key="11">
    <source>
        <dbReference type="ARBA" id="ARBA00023224"/>
    </source>
</evidence>
<evidence type="ECO:0000256" key="1">
    <source>
        <dbReference type="ARBA" id="ARBA00004141"/>
    </source>
</evidence>
<feature type="transmembrane region" description="Helical" evidence="13">
    <location>
        <begin position="308"/>
        <end position="326"/>
    </location>
</feature>
<dbReference type="GO" id="GO:0004930">
    <property type="term" value="F:G protein-coupled receptor activity"/>
    <property type="evidence" value="ECO:0007669"/>
    <property type="project" value="UniProtKB-KW"/>
</dbReference>
<name>A0A095B215_SCHHA</name>
<feature type="transmembrane region" description="Helical" evidence="13">
    <location>
        <begin position="83"/>
        <end position="102"/>
    </location>
</feature>
<dbReference type="RefSeq" id="XP_012800935.1">
    <property type="nucleotide sequence ID" value="XM_012945481.1"/>
</dbReference>
<dbReference type="CTD" id="24596841"/>
<keyword evidence="3" id="KW-0716">Sensory transduction</keyword>
<dbReference type="PROSITE" id="PS50262">
    <property type="entry name" value="G_PROTEIN_RECEP_F1_2"/>
    <property type="match status" value="1"/>
</dbReference>
<evidence type="ECO:0000313" key="16">
    <source>
        <dbReference type="EMBL" id="KGB41171.1"/>
    </source>
</evidence>
<dbReference type="PROSITE" id="PS00238">
    <property type="entry name" value="OPSIN"/>
    <property type="match status" value="1"/>
</dbReference>
<evidence type="ECO:0000259" key="14">
    <source>
        <dbReference type="PROSITE" id="PS50262"/>
    </source>
</evidence>